<proteinExistence type="predicted"/>
<sequence length="104" mass="11540">MGKLVRDRIPDLIRADGRTPRVRTLNRAELRTALYAKLAEEVDELRAAAGRDAVIEEAADILEVLTAIVGEYDADLDGIIDAARAKRTHRGGFDMRLWLDGVEP</sequence>
<evidence type="ECO:0000313" key="1">
    <source>
        <dbReference type="EMBL" id="GAT16024.1"/>
    </source>
</evidence>
<dbReference type="OrthoDB" id="9813491at2"/>
<dbReference type="CDD" id="cd11532">
    <property type="entry name" value="NTP-PPase_COG4997"/>
    <property type="match status" value="1"/>
</dbReference>
<dbReference type="Pfam" id="PF01503">
    <property type="entry name" value="PRA-PH"/>
    <property type="match status" value="1"/>
</dbReference>
<organism evidence="1 2">
    <name type="scientific">Mycolicibacterium thermoresistibile</name>
    <name type="common">Mycobacterium thermoresistibile</name>
    <dbReference type="NCBI Taxonomy" id="1797"/>
    <lineage>
        <taxon>Bacteria</taxon>
        <taxon>Bacillati</taxon>
        <taxon>Actinomycetota</taxon>
        <taxon>Actinomycetes</taxon>
        <taxon>Mycobacteriales</taxon>
        <taxon>Mycobacteriaceae</taxon>
        <taxon>Mycolicibacterium</taxon>
    </lineage>
</organism>
<dbReference type="STRING" id="1797.RMCT_2993"/>
<protein>
    <submittedName>
        <fullName evidence="1">Phosphoribosyl-ATP pyrophosphohydrolase</fullName>
    </submittedName>
</protein>
<dbReference type="EMBL" id="BCTB01000027">
    <property type="protein sequence ID" value="GAT16024.1"/>
    <property type="molecule type" value="Genomic_DNA"/>
</dbReference>
<dbReference type="GO" id="GO:0016787">
    <property type="term" value="F:hydrolase activity"/>
    <property type="evidence" value="ECO:0007669"/>
    <property type="project" value="UniProtKB-KW"/>
</dbReference>
<name>A0A100XG20_MYCTH</name>
<comment type="caution">
    <text evidence="1">The sequence shown here is derived from an EMBL/GenBank/DDBJ whole genome shotgun (WGS) entry which is preliminary data.</text>
</comment>
<dbReference type="OMA" id="MPTYNKL"/>
<dbReference type="InterPro" id="IPR021130">
    <property type="entry name" value="PRib-ATP_PPHydrolase-like"/>
</dbReference>
<dbReference type="SUPFAM" id="SSF101386">
    <property type="entry name" value="all-alpha NTP pyrophosphatases"/>
    <property type="match status" value="1"/>
</dbReference>
<reference evidence="1 2" key="1">
    <citation type="journal article" date="2016" name="Genome Announc.">
        <title>Draft Genome Sequences of Five Rapidly Growing Mycobacterium Species, M. thermoresistibile, M. fortuitum subsp. acetamidolyticum, M. canariasense, M. brisbanense, and M. novocastrense.</title>
        <authorList>
            <person name="Katahira K."/>
            <person name="Ogura Y."/>
            <person name="Gotoh Y."/>
            <person name="Hayashi T."/>
        </authorList>
    </citation>
    <scope>NUCLEOTIDE SEQUENCE [LARGE SCALE GENOMIC DNA]</scope>
    <source>
        <strain evidence="1 2">JCM6362</strain>
    </source>
</reference>
<keyword evidence="1" id="KW-0378">Hydrolase</keyword>
<evidence type="ECO:0000313" key="2">
    <source>
        <dbReference type="Proteomes" id="UP000069654"/>
    </source>
</evidence>
<reference evidence="2" key="2">
    <citation type="submission" date="2016-02" db="EMBL/GenBank/DDBJ databases">
        <title>Draft genome sequence of five rapidly growing Mycobacterium species.</title>
        <authorList>
            <person name="Katahira K."/>
            <person name="Gotou Y."/>
            <person name="Iida K."/>
            <person name="Ogura Y."/>
            <person name="Hayashi T."/>
        </authorList>
    </citation>
    <scope>NUCLEOTIDE SEQUENCE [LARGE SCALE GENOMIC DNA]</scope>
    <source>
        <strain evidence="2">JCM6362</strain>
    </source>
</reference>
<dbReference type="InterPro" id="IPR038735">
    <property type="entry name" value="MSMEG_1276-like_NTP-PPase_dom"/>
</dbReference>
<gene>
    <name evidence="1" type="ORF">RMCT_2993</name>
</gene>
<dbReference type="RefSeq" id="WP_003925952.1">
    <property type="nucleotide sequence ID" value="NZ_BCTB01000027.1"/>
</dbReference>
<accession>A0A100XG20</accession>
<dbReference type="AlphaFoldDB" id="A0A100XG20"/>
<dbReference type="Proteomes" id="UP000069654">
    <property type="component" value="Unassembled WGS sequence"/>
</dbReference>